<proteinExistence type="predicted"/>
<dbReference type="Proteomes" id="UP001177260">
    <property type="component" value="Unassembled WGS sequence"/>
</dbReference>
<organism evidence="1 2">
    <name type="scientific">Aspergillus melleus</name>
    <dbReference type="NCBI Taxonomy" id="138277"/>
    <lineage>
        <taxon>Eukaryota</taxon>
        <taxon>Fungi</taxon>
        <taxon>Dikarya</taxon>
        <taxon>Ascomycota</taxon>
        <taxon>Pezizomycotina</taxon>
        <taxon>Eurotiomycetes</taxon>
        <taxon>Eurotiomycetidae</taxon>
        <taxon>Eurotiales</taxon>
        <taxon>Aspergillaceae</taxon>
        <taxon>Aspergillus</taxon>
        <taxon>Aspergillus subgen. Circumdati</taxon>
    </lineage>
</organism>
<gene>
    <name evidence="1" type="ORF">N8T08_005755</name>
</gene>
<sequence>MPVKNVPTDLDLDFDTEHGVPPHFRTYPNMNPPPDHDAKGVLWPEPTKVEVSFFIDRNVDTKNRKELAYAVRTQAWRRLTNLRFKDDPRTPPYRYYHVQFIFCTQTPLDWWIYVFILRMMNEMAMVPDNAGLMMPFDTAIYRLQICC</sequence>
<dbReference type="EMBL" id="JAOPJF010000033">
    <property type="protein sequence ID" value="KAK1144093.1"/>
    <property type="molecule type" value="Genomic_DNA"/>
</dbReference>
<reference evidence="1 2" key="1">
    <citation type="journal article" date="2023" name="ACS Omega">
        <title>Identification of the Neoaspergillic Acid Biosynthesis Gene Cluster by Establishing an In Vitro CRISPR-Ribonucleoprotein Genetic System in Aspergillus melleus.</title>
        <authorList>
            <person name="Yuan B."/>
            <person name="Grau M.F."/>
            <person name="Murata R.M."/>
            <person name="Torok T."/>
            <person name="Venkateswaran K."/>
            <person name="Stajich J.E."/>
            <person name="Wang C.C.C."/>
        </authorList>
    </citation>
    <scope>NUCLEOTIDE SEQUENCE [LARGE SCALE GENOMIC DNA]</scope>
    <source>
        <strain evidence="1 2">IMV 1140</strain>
    </source>
</reference>
<evidence type="ECO:0000313" key="1">
    <source>
        <dbReference type="EMBL" id="KAK1144093.1"/>
    </source>
</evidence>
<evidence type="ECO:0000313" key="2">
    <source>
        <dbReference type="Proteomes" id="UP001177260"/>
    </source>
</evidence>
<keyword evidence="2" id="KW-1185">Reference proteome</keyword>
<name>A0ACC3B171_9EURO</name>
<accession>A0ACC3B171</accession>
<comment type="caution">
    <text evidence="1">The sequence shown here is derived from an EMBL/GenBank/DDBJ whole genome shotgun (WGS) entry which is preliminary data.</text>
</comment>
<protein>
    <submittedName>
        <fullName evidence="1">Uncharacterized protein</fullName>
    </submittedName>
</protein>